<keyword evidence="3" id="KW-1185">Reference proteome</keyword>
<evidence type="ECO:0000313" key="3">
    <source>
        <dbReference type="Proteomes" id="UP001202827"/>
    </source>
</evidence>
<dbReference type="EMBL" id="JALPRY010000015">
    <property type="protein sequence ID" value="MCK8781072.1"/>
    <property type="molecule type" value="Genomic_DNA"/>
</dbReference>
<reference evidence="2 3" key="1">
    <citation type="submission" date="2022-04" db="EMBL/GenBank/DDBJ databases">
        <title>Rhizobium coralii sp. nov., isolated from coral Turbinaria peltata.</title>
        <authorList>
            <person name="Sun H."/>
        </authorList>
    </citation>
    <scope>NUCLEOTIDE SEQUENCE [LARGE SCALE GENOMIC DNA]</scope>
    <source>
        <strain evidence="2 3">NTR19</strain>
    </source>
</reference>
<feature type="transmembrane region" description="Helical" evidence="1">
    <location>
        <begin position="60"/>
        <end position="77"/>
    </location>
</feature>
<feature type="transmembrane region" description="Helical" evidence="1">
    <location>
        <begin position="21"/>
        <end position="48"/>
    </location>
</feature>
<keyword evidence="1" id="KW-0812">Transmembrane</keyword>
<dbReference type="RefSeq" id="WP_248683648.1">
    <property type="nucleotide sequence ID" value="NZ_JALPRY010000015.1"/>
</dbReference>
<sequence length="220" mass="24138">MLKSIKGWLWSSGPTWHYRRIWLDALVATAVINLVAFLAAWAIGLSVHEIFLEDGPIEDLQSLSLAVAAVVAGIAALRLSILARYVAITTACIAAIFFMREMPICRADTSFFCVSKMMLPIAIAVIASLLLIATALFELRHRGGMLRAIHPRLSWPLAFTAIVLGASQVAEKLDIVFAEELLESYGFMVLVMSAIWLFRFSRRQGAAPVGSGRKAVSARY</sequence>
<keyword evidence="1" id="KW-0472">Membrane</keyword>
<name>A0ABT0IT79_9HYPH</name>
<feature type="transmembrane region" description="Helical" evidence="1">
    <location>
        <begin position="149"/>
        <end position="170"/>
    </location>
</feature>
<feature type="transmembrane region" description="Helical" evidence="1">
    <location>
        <begin position="82"/>
        <end position="99"/>
    </location>
</feature>
<keyword evidence="1" id="KW-1133">Transmembrane helix</keyword>
<feature type="transmembrane region" description="Helical" evidence="1">
    <location>
        <begin position="182"/>
        <end position="198"/>
    </location>
</feature>
<accession>A0ABT0IT79</accession>
<dbReference type="Proteomes" id="UP001202827">
    <property type="component" value="Unassembled WGS sequence"/>
</dbReference>
<protein>
    <submittedName>
        <fullName evidence="2">Uncharacterized protein</fullName>
    </submittedName>
</protein>
<evidence type="ECO:0000256" key="1">
    <source>
        <dbReference type="SAM" id="Phobius"/>
    </source>
</evidence>
<feature type="transmembrane region" description="Helical" evidence="1">
    <location>
        <begin position="119"/>
        <end position="137"/>
    </location>
</feature>
<gene>
    <name evidence="2" type="ORF">M0654_13885</name>
</gene>
<comment type="caution">
    <text evidence="2">The sequence shown here is derived from an EMBL/GenBank/DDBJ whole genome shotgun (WGS) entry which is preliminary data.</text>
</comment>
<evidence type="ECO:0000313" key="2">
    <source>
        <dbReference type="EMBL" id="MCK8781072.1"/>
    </source>
</evidence>
<organism evidence="2 3">
    <name type="scientific">Neorhizobium turbinariae</name>
    <dbReference type="NCBI Taxonomy" id="2937795"/>
    <lineage>
        <taxon>Bacteria</taxon>
        <taxon>Pseudomonadati</taxon>
        <taxon>Pseudomonadota</taxon>
        <taxon>Alphaproteobacteria</taxon>
        <taxon>Hyphomicrobiales</taxon>
        <taxon>Rhizobiaceae</taxon>
        <taxon>Rhizobium/Agrobacterium group</taxon>
        <taxon>Neorhizobium</taxon>
    </lineage>
</organism>
<proteinExistence type="predicted"/>